<proteinExistence type="predicted"/>
<feature type="transmembrane region" description="Helical" evidence="6">
    <location>
        <begin position="311"/>
        <end position="337"/>
    </location>
</feature>
<evidence type="ECO:0000256" key="3">
    <source>
        <dbReference type="ARBA" id="ARBA00022692"/>
    </source>
</evidence>
<accession>A0ABR8FJL1</accession>
<evidence type="ECO:0000256" key="5">
    <source>
        <dbReference type="ARBA" id="ARBA00023136"/>
    </source>
</evidence>
<dbReference type="RefSeq" id="WP_190716147.1">
    <property type="nucleotide sequence ID" value="NZ_JACJST010000014.1"/>
</dbReference>
<name>A0ABR8FJL1_9NOST</name>
<feature type="transmembrane region" description="Helical" evidence="6">
    <location>
        <begin position="372"/>
        <end position="394"/>
    </location>
</feature>
<dbReference type="PANTHER" id="PTHR30250">
    <property type="entry name" value="PST FAMILY PREDICTED COLANIC ACID TRANSPORTER"/>
    <property type="match status" value="1"/>
</dbReference>
<dbReference type="Proteomes" id="UP000640531">
    <property type="component" value="Unassembled WGS sequence"/>
</dbReference>
<dbReference type="Pfam" id="PF13440">
    <property type="entry name" value="Polysacc_synt_3"/>
    <property type="match status" value="1"/>
</dbReference>
<dbReference type="PANTHER" id="PTHR30250:SF28">
    <property type="entry name" value="POLYSACCHARIDE BIOSYNTHESIS PROTEIN"/>
    <property type="match status" value="1"/>
</dbReference>
<keyword evidence="3 6" id="KW-0812">Transmembrane</keyword>
<sequence length="433" mass="48581">MIKILEKIRKKIPTSGFARHVITLMTGTTLAQVITVGSAPVLTKIYMPEEFGAFALLQAISGVFAEVATGRYELAIMLPKKDEDSINLVALCVVIANSVCIGLLLLIWLSNTQIAKLIGNSNISVWLYLIPLQVVLSSTYQSFNYWSNRKKQYKRLALSRMLQSASMALVSIWLGWIGLGLFGLILGSLLAQALATGLLGFQILREERSILRFISLKNMKSQAKLYDKFPKHLTLSHFIGMVHFQAPTLFISRLFGTDTLGFYSLAVRFISLPGTIIANAIGEVFRREATEHYWRDGKFNSLLQTTVKKTFLIALPIYSTLVFFSPQIFSLVFGQTWKTSGEYASIFAIASFFSFVITPIDRGAVIVGATKYIFLWHFSNLISNILLGLIFVNFNLGMTSFLWCLVGVKIIHYTTEYFVTLKYSRGEKFTQPS</sequence>
<evidence type="ECO:0000256" key="6">
    <source>
        <dbReference type="SAM" id="Phobius"/>
    </source>
</evidence>
<protein>
    <submittedName>
        <fullName evidence="7">Oligosaccharide flippase family protein</fullName>
    </submittedName>
</protein>
<evidence type="ECO:0000313" key="7">
    <source>
        <dbReference type="EMBL" id="MBD2569392.1"/>
    </source>
</evidence>
<keyword evidence="2" id="KW-1003">Cell membrane</keyword>
<feature type="transmembrane region" description="Helical" evidence="6">
    <location>
        <begin position="125"/>
        <end position="146"/>
    </location>
</feature>
<feature type="transmembrane region" description="Helical" evidence="6">
    <location>
        <begin position="400"/>
        <end position="419"/>
    </location>
</feature>
<comment type="subcellular location">
    <subcellularLocation>
        <location evidence="1">Cell membrane</location>
        <topology evidence="1">Multi-pass membrane protein</topology>
    </subcellularLocation>
</comment>
<feature type="transmembrane region" description="Helical" evidence="6">
    <location>
        <begin position="86"/>
        <end position="109"/>
    </location>
</feature>
<feature type="transmembrane region" description="Helical" evidence="6">
    <location>
        <begin position="343"/>
        <end position="360"/>
    </location>
</feature>
<evidence type="ECO:0000256" key="1">
    <source>
        <dbReference type="ARBA" id="ARBA00004651"/>
    </source>
</evidence>
<feature type="transmembrane region" description="Helical" evidence="6">
    <location>
        <begin position="21"/>
        <end position="42"/>
    </location>
</feature>
<evidence type="ECO:0000256" key="2">
    <source>
        <dbReference type="ARBA" id="ARBA00022475"/>
    </source>
</evidence>
<evidence type="ECO:0000256" key="4">
    <source>
        <dbReference type="ARBA" id="ARBA00022989"/>
    </source>
</evidence>
<dbReference type="InterPro" id="IPR050833">
    <property type="entry name" value="Poly_Biosynth_Transport"/>
</dbReference>
<keyword evidence="8" id="KW-1185">Reference proteome</keyword>
<feature type="transmembrane region" description="Helical" evidence="6">
    <location>
        <begin position="54"/>
        <end position="74"/>
    </location>
</feature>
<keyword evidence="4 6" id="KW-1133">Transmembrane helix</keyword>
<evidence type="ECO:0000313" key="8">
    <source>
        <dbReference type="Proteomes" id="UP000640531"/>
    </source>
</evidence>
<gene>
    <name evidence="7" type="ORF">H6G59_16105</name>
</gene>
<keyword evidence="5 6" id="KW-0472">Membrane</keyword>
<reference evidence="7 8" key="1">
    <citation type="journal article" date="2020" name="ISME J.">
        <title>Comparative genomics reveals insights into cyanobacterial evolution and habitat adaptation.</title>
        <authorList>
            <person name="Chen M.Y."/>
            <person name="Teng W.K."/>
            <person name="Zhao L."/>
            <person name="Hu C.X."/>
            <person name="Zhou Y.K."/>
            <person name="Han B.P."/>
            <person name="Song L.R."/>
            <person name="Shu W.S."/>
        </authorList>
    </citation>
    <scope>NUCLEOTIDE SEQUENCE [LARGE SCALE GENOMIC DNA]</scope>
    <source>
        <strain evidence="7 8">FACHB-196</strain>
    </source>
</reference>
<comment type="caution">
    <text evidence="7">The sequence shown here is derived from an EMBL/GenBank/DDBJ whole genome shotgun (WGS) entry which is preliminary data.</text>
</comment>
<dbReference type="EMBL" id="JACJST010000014">
    <property type="protein sequence ID" value="MBD2569392.1"/>
    <property type="molecule type" value="Genomic_DNA"/>
</dbReference>
<organism evidence="7 8">
    <name type="scientific">Anabaena lutea FACHB-196</name>
    <dbReference type="NCBI Taxonomy" id="2692881"/>
    <lineage>
        <taxon>Bacteria</taxon>
        <taxon>Bacillati</taxon>
        <taxon>Cyanobacteriota</taxon>
        <taxon>Cyanophyceae</taxon>
        <taxon>Nostocales</taxon>
        <taxon>Nostocaceae</taxon>
        <taxon>Anabaena</taxon>
    </lineage>
</organism>